<dbReference type="Proteomes" id="UP000050517">
    <property type="component" value="Unassembled WGS sequence"/>
</dbReference>
<reference evidence="1 2" key="1">
    <citation type="submission" date="2015-10" db="EMBL/GenBank/DDBJ databases">
        <title>Corynebacteirum lowii and Corynebacterium oculi species nova, derived from human clinical disease and and emended description of Corynebacterium mastiditis.</title>
        <authorList>
            <person name="Bernard K."/>
            <person name="Pacheco A.L."/>
            <person name="Mcdougall C."/>
            <person name="Burtx T."/>
            <person name="Weibe D."/>
            <person name="Tyler S."/>
            <person name="Olson A.B."/>
            <person name="Cnockaert M."/>
            <person name="Eguchi H."/>
            <person name="Kuwahara T."/>
            <person name="Nakayama-Imaohji H."/>
            <person name="Boudewijins M."/>
            <person name="Van Hoecke F."/>
            <person name="Bernier A.-M."/>
            <person name="Vandamme P."/>
        </authorList>
    </citation>
    <scope>NUCLEOTIDE SEQUENCE [LARGE SCALE GENOMIC DNA]</scope>
    <source>
        <strain evidence="1 2">NML 130210</strain>
    </source>
</reference>
<dbReference type="PATRIC" id="fig|1544416.3.peg.2216"/>
<proteinExistence type="predicted"/>
<evidence type="ECO:0000313" key="2">
    <source>
        <dbReference type="Proteomes" id="UP000050517"/>
    </source>
</evidence>
<accession>A0A0Q0U793</accession>
<protein>
    <submittedName>
        <fullName evidence="1">Uncharacterized protein</fullName>
    </submittedName>
</protein>
<dbReference type="EMBL" id="LKST01000004">
    <property type="protein sequence ID" value="KQB83246.1"/>
    <property type="molecule type" value="Genomic_DNA"/>
</dbReference>
<comment type="caution">
    <text evidence="1">The sequence shown here is derived from an EMBL/GenBank/DDBJ whole genome shotgun (WGS) entry which is preliminary data.</text>
</comment>
<dbReference type="RefSeq" id="WP_245622225.1">
    <property type="nucleotide sequence ID" value="NZ_LKST01000004.1"/>
</dbReference>
<organism evidence="1 2">
    <name type="scientific">Corynebacterium oculi</name>
    <dbReference type="NCBI Taxonomy" id="1544416"/>
    <lineage>
        <taxon>Bacteria</taxon>
        <taxon>Bacillati</taxon>
        <taxon>Actinomycetota</taxon>
        <taxon>Actinomycetes</taxon>
        <taxon>Mycobacteriales</taxon>
        <taxon>Corynebacteriaceae</taxon>
        <taxon>Corynebacterium</taxon>
    </lineage>
</organism>
<gene>
    <name evidence="1" type="ORF">Cocul_02220</name>
</gene>
<name>A0A0Q0U793_9CORY</name>
<evidence type="ECO:0000313" key="1">
    <source>
        <dbReference type="EMBL" id="KQB83246.1"/>
    </source>
</evidence>
<keyword evidence="2" id="KW-1185">Reference proteome</keyword>
<dbReference type="STRING" id="1544416.Cocul_02220"/>
<dbReference type="AlphaFoldDB" id="A0A0Q0U793"/>
<sequence>MPGTVTLADGTQKDILVSAGHCVYGVETVSEVGDTVYLPTPRAMW</sequence>